<reference evidence="8 9" key="1">
    <citation type="submission" date="2024-09" db="EMBL/GenBank/DDBJ databases">
        <title>Rethinking Asexuality: The Enigmatic Case of Functional Sexual Genes in Lepraria (Stereocaulaceae).</title>
        <authorList>
            <person name="Doellman M."/>
            <person name="Sun Y."/>
            <person name="Barcenas-Pena A."/>
            <person name="Lumbsch H.T."/>
            <person name="Grewe F."/>
        </authorList>
    </citation>
    <scope>NUCLEOTIDE SEQUENCE [LARGE SCALE GENOMIC DNA]</scope>
    <source>
        <strain evidence="8 9">Grewe 0041</strain>
    </source>
</reference>
<evidence type="ECO:0000256" key="6">
    <source>
        <dbReference type="SAM" id="MobiDB-lite"/>
    </source>
</evidence>
<feature type="region of interest" description="Disordered" evidence="6">
    <location>
        <begin position="178"/>
        <end position="197"/>
    </location>
</feature>
<dbReference type="InterPro" id="IPR037525">
    <property type="entry name" value="Velvet_dom"/>
</dbReference>
<dbReference type="Gene3D" id="2.60.40.3960">
    <property type="entry name" value="Velvet domain"/>
    <property type="match status" value="1"/>
</dbReference>
<evidence type="ECO:0000313" key="8">
    <source>
        <dbReference type="EMBL" id="KAL2048738.1"/>
    </source>
</evidence>
<evidence type="ECO:0000256" key="4">
    <source>
        <dbReference type="ARBA" id="ARBA00023163"/>
    </source>
</evidence>
<dbReference type="InterPro" id="IPR038491">
    <property type="entry name" value="Velvet_dom_sf"/>
</dbReference>
<proteinExistence type="predicted"/>
<evidence type="ECO:0000256" key="2">
    <source>
        <dbReference type="ARBA" id="ARBA00022969"/>
    </source>
</evidence>
<feature type="domain" description="Velvet" evidence="7">
    <location>
        <begin position="220"/>
        <end position="421"/>
    </location>
</feature>
<feature type="region of interest" description="Disordered" evidence="6">
    <location>
        <begin position="98"/>
        <end position="140"/>
    </location>
</feature>
<keyword evidence="2" id="KW-0749">Sporulation</keyword>
<comment type="subcellular location">
    <subcellularLocation>
        <location evidence="1">Nucleus</location>
    </subcellularLocation>
</comment>
<dbReference type="Proteomes" id="UP001590951">
    <property type="component" value="Unassembled WGS sequence"/>
</dbReference>
<dbReference type="InterPro" id="IPR021740">
    <property type="entry name" value="Velvet"/>
</dbReference>
<feature type="region of interest" description="Disordered" evidence="6">
    <location>
        <begin position="30"/>
        <end position="85"/>
    </location>
</feature>
<keyword evidence="5" id="KW-0539">Nucleus</keyword>
<dbReference type="PANTHER" id="PTHR33572:SF17">
    <property type="entry name" value="SEXUAL DEVELOPMENT REGULATOR VELC"/>
    <property type="match status" value="1"/>
</dbReference>
<sequence length="458" mass="50339">MSLRPPTTTQHNEGSIRYPTRVGQRYHMTAETQLLPSAPHTLPPPSTLAARPHLPPPAHLEPSFVPQSPQVRPPYSDFPTRHQYAPAPHFRQPAYEQALSQDFSPSTQASAPPDQPSYSTGYPHPPLYPQKTSYQPSNPGTLSEAIWPVEYGAHDTPTGASLFNEGGCSTNPYPTAVQQPHPSPAGSYHSSATSSSGFATGPMQFPRPAQALETQRKFHDITDRYILTIRQQPIAARACGFGERDRRVIDPPPIVQLSLKDFDTQSPSDLEALRWPFNILHCSLLSVPPQSSVYYSTPDVTQVPDPNQSNRWCRRLMGTLVASPFVGIDPEASGSNDENARLGCFFVFPDLSCRQNGLYRLRFTLMKVNMPNMSEDGQGSIAGSVDSDTFEVFSAKDFPGMRASTTLTKKLKEQGATVQVKKGKGHRKRGSSVGDRSSDDDSDGGEEAPKSRQRKKRG</sequence>
<accession>A0ABR4AUB6</accession>
<keyword evidence="4" id="KW-0804">Transcription</keyword>
<dbReference type="EMBL" id="JBHFEH010000081">
    <property type="protein sequence ID" value="KAL2048738.1"/>
    <property type="molecule type" value="Genomic_DNA"/>
</dbReference>
<organism evidence="8 9">
    <name type="scientific">Lepraria finkii</name>
    <dbReference type="NCBI Taxonomy" id="1340010"/>
    <lineage>
        <taxon>Eukaryota</taxon>
        <taxon>Fungi</taxon>
        <taxon>Dikarya</taxon>
        <taxon>Ascomycota</taxon>
        <taxon>Pezizomycotina</taxon>
        <taxon>Lecanoromycetes</taxon>
        <taxon>OSLEUM clade</taxon>
        <taxon>Lecanoromycetidae</taxon>
        <taxon>Lecanorales</taxon>
        <taxon>Lecanorineae</taxon>
        <taxon>Stereocaulaceae</taxon>
        <taxon>Lepraria</taxon>
    </lineage>
</organism>
<evidence type="ECO:0000256" key="1">
    <source>
        <dbReference type="ARBA" id="ARBA00004123"/>
    </source>
</evidence>
<evidence type="ECO:0000256" key="3">
    <source>
        <dbReference type="ARBA" id="ARBA00023015"/>
    </source>
</evidence>
<dbReference type="PANTHER" id="PTHR33572">
    <property type="entry name" value="SPORE DEVELOPMENT REGULATOR VOSA"/>
    <property type="match status" value="1"/>
</dbReference>
<comment type="caution">
    <text evidence="8">The sequence shown here is derived from an EMBL/GenBank/DDBJ whole genome shotgun (WGS) entry which is preliminary data.</text>
</comment>
<keyword evidence="3" id="KW-0805">Transcription regulation</keyword>
<feature type="compositionally biased region" description="Low complexity" evidence="6">
    <location>
        <begin position="184"/>
        <end position="197"/>
    </location>
</feature>
<dbReference type="PROSITE" id="PS51821">
    <property type="entry name" value="VELVET"/>
    <property type="match status" value="1"/>
</dbReference>
<name>A0ABR4AUB6_9LECA</name>
<feature type="compositionally biased region" description="Basic residues" evidence="6">
    <location>
        <begin position="421"/>
        <end position="430"/>
    </location>
</feature>
<feature type="compositionally biased region" description="Polar residues" evidence="6">
    <location>
        <begin position="98"/>
        <end position="120"/>
    </location>
</feature>
<feature type="region of interest" description="Disordered" evidence="6">
    <location>
        <begin position="412"/>
        <end position="458"/>
    </location>
</feature>
<protein>
    <recommendedName>
        <fullName evidence="7">Velvet domain-containing protein</fullName>
    </recommendedName>
</protein>
<evidence type="ECO:0000256" key="5">
    <source>
        <dbReference type="ARBA" id="ARBA00023242"/>
    </source>
</evidence>
<gene>
    <name evidence="8" type="ORF">ABVK25_010990</name>
</gene>
<evidence type="ECO:0000259" key="7">
    <source>
        <dbReference type="PROSITE" id="PS51821"/>
    </source>
</evidence>
<evidence type="ECO:0000313" key="9">
    <source>
        <dbReference type="Proteomes" id="UP001590951"/>
    </source>
</evidence>
<keyword evidence="9" id="KW-1185">Reference proteome</keyword>
<dbReference type="Pfam" id="PF11754">
    <property type="entry name" value="Velvet"/>
    <property type="match status" value="2"/>
</dbReference>
<feature type="compositionally biased region" description="Polar residues" evidence="6">
    <location>
        <begin position="130"/>
        <end position="140"/>
    </location>
</feature>